<comment type="similarity">
    <text evidence="1">Belongs to the protein kinase superfamily. CAMK Ser/Thr protein kinase family.</text>
</comment>
<dbReference type="InterPro" id="IPR011009">
    <property type="entry name" value="Kinase-like_dom_sf"/>
</dbReference>
<dbReference type="Proteomes" id="UP001558652">
    <property type="component" value="Unassembled WGS sequence"/>
</dbReference>
<dbReference type="Gene3D" id="1.10.510.10">
    <property type="entry name" value="Transferase(Phosphotransferase) domain 1"/>
    <property type="match status" value="1"/>
</dbReference>
<dbReference type="EMBL" id="JBFDAA010000015">
    <property type="protein sequence ID" value="KAL1117867.1"/>
    <property type="molecule type" value="Genomic_DNA"/>
</dbReference>
<keyword evidence="4" id="KW-0547">Nucleotide-binding</keyword>
<keyword evidence="2" id="KW-0723">Serine/threonine-protein kinase</keyword>
<dbReference type="SMART" id="SM00220">
    <property type="entry name" value="S_TKc"/>
    <property type="match status" value="1"/>
</dbReference>
<keyword evidence="6" id="KW-0067">ATP-binding</keyword>
<keyword evidence="5" id="KW-0418">Kinase</keyword>
<evidence type="ECO:0000256" key="4">
    <source>
        <dbReference type="ARBA" id="ARBA00022741"/>
    </source>
</evidence>
<evidence type="ECO:0000313" key="8">
    <source>
        <dbReference type="EMBL" id="KAL1117867.1"/>
    </source>
</evidence>
<dbReference type="SUPFAM" id="SSF56112">
    <property type="entry name" value="Protein kinase-like (PK-like)"/>
    <property type="match status" value="1"/>
</dbReference>
<keyword evidence="3" id="KW-0808">Transferase</keyword>
<reference evidence="8 9" key="1">
    <citation type="submission" date="2024-07" db="EMBL/GenBank/DDBJ databases">
        <title>Chromosome-level genome assembly of the water stick insect Ranatra chinensis (Heteroptera: Nepidae).</title>
        <authorList>
            <person name="Liu X."/>
        </authorList>
    </citation>
    <scope>NUCLEOTIDE SEQUENCE [LARGE SCALE GENOMIC DNA]</scope>
    <source>
        <strain evidence="8">Cailab_2021Rc</strain>
        <tissue evidence="8">Muscle</tissue>
    </source>
</reference>
<evidence type="ECO:0000256" key="3">
    <source>
        <dbReference type="ARBA" id="ARBA00022679"/>
    </source>
</evidence>
<evidence type="ECO:0000256" key="6">
    <source>
        <dbReference type="ARBA" id="ARBA00022840"/>
    </source>
</evidence>
<dbReference type="GO" id="GO:0004674">
    <property type="term" value="F:protein serine/threonine kinase activity"/>
    <property type="evidence" value="ECO:0007669"/>
    <property type="project" value="UniProtKB-KW"/>
</dbReference>
<name>A0ABD0Y3Q5_9HEMI</name>
<keyword evidence="9" id="KW-1185">Reference proteome</keyword>
<dbReference type="Pfam" id="PF00069">
    <property type="entry name" value="Pkinase"/>
    <property type="match status" value="1"/>
</dbReference>
<dbReference type="AlphaFoldDB" id="A0ABD0Y3Q5"/>
<feature type="domain" description="Protein kinase" evidence="7">
    <location>
        <begin position="1"/>
        <end position="133"/>
    </location>
</feature>
<evidence type="ECO:0000259" key="7">
    <source>
        <dbReference type="PROSITE" id="PS50011"/>
    </source>
</evidence>
<proteinExistence type="inferred from homology"/>
<evidence type="ECO:0000256" key="2">
    <source>
        <dbReference type="ARBA" id="ARBA00022527"/>
    </source>
</evidence>
<comment type="caution">
    <text evidence="8">The sequence shown here is derived from an EMBL/GenBank/DDBJ whole genome shotgun (WGS) entry which is preliminary data.</text>
</comment>
<organism evidence="8 9">
    <name type="scientific">Ranatra chinensis</name>
    <dbReference type="NCBI Taxonomy" id="642074"/>
    <lineage>
        <taxon>Eukaryota</taxon>
        <taxon>Metazoa</taxon>
        <taxon>Ecdysozoa</taxon>
        <taxon>Arthropoda</taxon>
        <taxon>Hexapoda</taxon>
        <taxon>Insecta</taxon>
        <taxon>Pterygota</taxon>
        <taxon>Neoptera</taxon>
        <taxon>Paraneoptera</taxon>
        <taxon>Hemiptera</taxon>
        <taxon>Heteroptera</taxon>
        <taxon>Panheteroptera</taxon>
        <taxon>Nepomorpha</taxon>
        <taxon>Nepidae</taxon>
        <taxon>Ranatrinae</taxon>
        <taxon>Ranatra</taxon>
    </lineage>
</organism>
<dbReference type="PANTHER" id="PTHR24349">
    <property type="entry name" value="SERINE/THREONINE-PROTEIN KINASE"/>
    <property type="match status" value="1"/>
</dbReference>
<evidence type="ECO:0000256" key="1">
    <source>
        <dbReference type="ARBA" id="ARBA00006692"/>
    </source>
</evidence>
<protein>
    <recommendedName>
        <fullName evidence="7">Protein kinase domain-containing protein</fullName>
    </recommendedName>
</protein>
<accession>A0ABD0Y3Q5</accession>
<dbReference type="GO" id="GO:0005524">
    <property type="term" value="F:ATP binding"/>
    <property type="evidence" value="ECO:0007669"/>
    <property type="project" value="UniProtKB-KW"/>
</dbReference>
<gene>
    <name evidence="8" type="ORF">AAG570_004180</name>
</gene>
<sequence length="183" mass="20504">MQCLHREGIVHGDVRPESLLYQTPSPNSPLKLRDVSLSKLSPSTFTAFYLAPEKGRCKGDGIEEDIWSLGIVLYIMLCGLEPSESGRRLSLCGFSLPWWDDISGSAKELIQQLLEESPENRISASKALQHPWVNGDTSNVHHMPTTVERLKEFNARHKFRAATKAVLATHRLGISPQMKKNAR</sequence>
<evidence type="ECO:0000313" key="9">
    <source>
        <dbReference type="Proteomes" id="UP001558652"/>
    </source>
</evidence>
<evidence type="ECO:0000256" key="5">
    <source>
        <dbReference type="ARBA" id="ARBA00022777"/>
    </source>
</evidence>
<dbReference type="InterPro" id="IPR050205">
    <property type="entry name" value="CDPK_Ser/Thr_kinases"/>
</dbReference>
<dbReference type="PROSITE" id="PS50011">
    <property type="entry name" value="PROTEIN_KINASE_DOM"/>
    <property type="match status" value="1"/>
</dbReference>
<dbReference type="InterPro" id="IPR000719">
    <property type="entry name" value="Prot_kinase_dom"/>
</dbReference>